<dbReference type="Proteomes" id="UP000320876">
    <property type="component" value="Unassembled WGS sequence"/>
</dbReference>
<evidence type="ECO:0000313" key="1">
    <source>
        <dbReference type="EMBL" id="TQJ04664.1"/>
    </source>
</evidence>
<keyword evidence="2" id="KW-1185">Reference proteome</keyword>
<dbReference type="RefSeq" id="WP_142000314.1">
    <property type="nucleotide sequence ID" value="NZ_VFML01000001.1"/>
</dbReference>
<organism evidence="1 2">
    <name type="scientific">Amycolatopsis cihanbeyliensis</name>
    <dbReference type="NCBI Taxonomy" id="1128664"/>
    <lineage>
        <taxon>Bacteria</taxon>
        <taxon>Bacillati</taxon>
        <taxon>Actinomycetota</taxon>
        <taxon>Actinomycetes</taxon>
        <taxon>Pseudonocardiales</taxon>
        <taxon>Pseudonocardiaceae</taxon>
        <taxon>Amycolatopsis</taxon>
    </lineage>
</organism>
<protein>
    <submittedName>
        <fullName evidence="1">Uncharacterized protein</fullName>
    </submittedName>
</protein>
<gene>
    <name evidence="1" type="ORF">FB471_4469</name>
</gene>
<evidence type="ECO:0000313" key="2">
    <source>
        <dbReference type="Proteomes" id="UP000320876"/>
    </source>
</evidence>
<comment type="caution">
    <text evidence="1">The sequence shown here is derived from an EMBL/GenBank/DDBJ whole genome shotgun (WGS) entry which is preliminary data.</text>
</comment>
<accession>A0A542DNW2</accession>
<dbReference type="EMBL" id="VFML01000001">
    <property type="protein sequence ID" value="TQJ04664.1"/>
    <property type="molecule type" value="Genomic_DNA"/>
</dbReference>
<sequence length="272" mass="30401">MNEIEIIDSKAQRARLVHRVDVLERVKPLVTLPGDGRATTEQVSTYCAVPAKTVLAHVNDHRPELEVNGYRTVQGAELRKLKGKLGWDKHPSFKYARQVGLWDRRAVLNLCMLLRDSEVAKEVRRYLLDAEEITHEAVVTGQPVEIDEARRAKLIGTEVAAAIAPAFQTLNDRVELVAGRVDEVNGRVDNMAVELEERLRKVERPKRNRPGAADLAEVLGVPVQKNGRVLRTGITRGLPWAGYLKPGRFDPKPEWFSPGDVIAAYALLRGES</sequence>
<name>A0A542DNW2_AMYCI</name>
<dbReference type="AlphaFoldDB" id="A0A542DNW2"/>
<reference evidence="1 2" key="1">
    <citation type="submission" date="2019-06" db="EMBL/GenBank/DDBJ databases">
        <title>Sequencing the genomes of 1000 actinobacteria strains.</title>
        <authorList>
            <person name="Klenk H.-P."/>
        </authorList>
    </citation>
    <scope>NUCLEOTIDE SEQUENCE [LARGE SCALE GENOMIC DNA]</scope>
    <source>
        <strain evidence="1 2">DSM 45679</strain>
    </source>
</reference>
<proteinExistence type="predicted"/>
<dbReference type="OrthoDB" id="3527311at2"/>